<organism evidence="1 2">
    <name type="scientific">Chelatococcus reniformis</name>
    <dbReference type="NCBI Taxonomy" id="1494448"/>
    <lineage>
        <taxon>Bacteria</taxon>
        <taxon>Pseudomonadati</taxon>
        <taxon>Pseudomonadota</taxon>
        <taxon>Alphaproteobacteria</taxon>
        <taxon>Hyphomicrobiales</taxon>
        <taxon>Chelatococcaceae</taxon>
        <taxon>Chelatococcus</taxon>
    </lineage>
</organism>
<sequence length="192" mass="20485">MSDASDLNAYLVQKRAALGERATRIADGTLATVPLAATVRVEGRSGVRRIRVRDFQVITDSPPDFAGYDLGPSSPELQLGILGSCLTHSFLIQAALLHVPIEAIEVEVSGQIDARGAHADHPDVPVHPHEISYVVHITSPVSREEIAALEDRVERSCPILNLLRKPQSIAGSVAHHVPGAEGHTPRAASRAA</sequence>
<dbReference type="Gene3D" id="3.30.300.20">
    <property type="match status" value="1"/>
</dbReference>
<comment type="caution">
    <text evidence="1">The sequence shown here is derived from an EMBL/GenBank/DDBJ whole genome shotgun (WGS) entry which is preliminary data.</text>
</comment>
<protein>
    <submittedName>
        <fullName evidence="1">Osmotically inducible protein OsmC</fullName>
    </submittedName>
</protein>
<gene>
    <name evidence="1" type="ORF">GCM10010994_10160</name>
</gene>
<evidence type="ECO:0000313" key="2">
    <source>
        <dbReference type="Proteomes" id="UP000637002"/>
    </source>
</evidence>
<reference evidence="1" key="2">
    <citation type="submission" date="2020-09" db="EMBL/GenBank/DDBJ databases">
        <authorList>
            <person name="Sun Q."/>
            <person name="Zhou Y."/>
        </authorList>
    </citation>
    <scope>NUCLEOTIDE SEQUENCE</scope>
    <source>
        <strain evidence="1">CGMCC 1.12919</strain>
    </source>
</reference>
<proteinExistence type="predicted"/>
<dbReference type="PANTHER" id="PTHR35368:SF1">
    <property type="entry name" value="HYDROPEROXIDE REDUCTASE"/>
    <property type="match status" value="1"/>
</dbReference>
<dbReference type="Pfam" id="PF02566">
    <property type="entry name" value="OsmC"/>
    <property type="match status" value="1"/>
</dbReference>
<name>A0A916X7W1_9HYPH</name>
<dbReference type="InterPro" id="IPR052924">
    <property type="entry name" value="OsmC/Ohr_hydroprdx_reductase"/>
</dbReference>
<reference evidence="1" key="1">
    <citation type="journal article" date="2014" name="Int. J. Syst. Evol. Microbiol.">
        <title>Complete genome sequence of Corynebacterium casei LMG S-19264T (=DSM 44701T), isolated from a smear-ripened cheese.</title>
        <authorList>
            <consortium name="US DOE Joint Genome Institute (JGI-PGF)"/>
            <person name="Walter F."/>
            <person name="Albersmeier A."/>
            <person name="Kalinowski J."/>
            <person name="Ruckert C."/>
        </authorList>
    </citation>
    <scope>NUCLEOTIDE SEQUENCE</scope>
    <source>
        <strain evidence="1">CGMCC 1.12919</strain>
    </source>
</reference>
<dbReference type="InterPro" id="IPR003718">
    <property type="entry name" value="OsmC/Ohr_fam"/>
</dbReference>
<dbReference type="RefSeq" id="WP_188608068.1">
    <property type="nucleotide sequence ID" value="NZ_BMGG01000002.1"/>
</dbReference>
<dbReference type="InterPro" id="IPR036102">
    <property type="entry name" value="OsmC/Ohrsf"/>
</dbReference>
<evidence type="ECO:0000313" key="1">
    <source>
        <dbReference type="EMBL" id="GGC53022.1"/>
    </source>
</evidence>
<dbReference type="AlphaFoldDB" id="A0A916X7W1"/>
<dbReference type="InterPro" id="IPR015946">
    <property type="entry name" value="KH_dom-like_a/b"/>
</dbReference>
<accession>A0A916X7W1</accession>
<keyword evidence="2" id="KW-1185">Reference proteome</keyword>
<dbReference type="SUPFAM" id="SSF82784">
    <property type="entry name" value="OsmC-like"/>
    <property type="match status" value="1"/>
</dbReference>
<dbReference type="PANTHER" id="PTHR35368">
    <property type="entry name" value="HYDROPEROXIDE REDUCTASE"/>
    <property type="match status" value="1"/>
</dbReference>
<dbReference type="EMBL" id="BMGG01000002">
    <property type="protein sequence ID" value="GGC53022.1"/>
    <property type="molecule type" value="Genomic_DNA"/>
</dbReference>
<dbReference type="Proteomes" id="UP000637002">
    <property type="component" value="Unassembled WGS sequence"/>
</dbReference>